<protein>
    <submittedName>
        <fullName evidence="1">Uncharacterized protein</fullName>
    </submittedName>
</protein>
<evidence type="ECO:0000313" key="1">
    <source>
        <dbReference type="EMBL" id="GIU52005.1"/>
    </source>
</evidence>
<reference evidence="1" key="1">
    <citation type="submission" date="2021-05" db="EMBL/GenBank/DDBJ databases">
        <title>Molecular characterization for Shewanella algae harboring chromosomal blaOXA-55-like strains isolated from clinical and environment sample.</title>
        <authorList>
            <person name="Ohama Y."/>
            <person name="Aoki K."/>
            <person name="Harada S."/>
            <person name="Moriya K."/>
            <person name="Ishii Y."/>
            <person name="Tateda K."/>
        </authorList>
    </citation>
    <scope>NUCLEOTIDE SEQUENCE</scope>
    <source>
        <strain evidence="1">JCM 11563</strain>
    </source>
</reference>
<accession>A0ABQ4PR96</accession>
<proteinExistence type="predicted"/>
<name>A0ABQ4PR96_9GAMM</name>
<dbReference type="EMBL" id="BPEY01000146">
    <property type="protein sequence ID" value="GIU52005.1"/>
    <property type="molecule type" value="Genomic_DNA"/>
</dbReference>
<keyword evidence="2" id="KW-1185">Reference proteome</keyword>
<evidence type="ECO:0000313" key="2">
    <source>
        <dbReference type="Proteomes" id="UP000887104"/>
    </source>
</evidence>
<gene>
    <name evidence="1" type="ORF">TUM4438_43510</name>
</gene>
<dbReference type="Proteomes" id="UP000887104">
    <property type="component" value="Unassembled WGS sequence"/>
</dbReference>
<comment type="caution">
    <text evidence="1">The sequence shown here is derived from an EMBL/GenBank/DDBJ whole genome shotgun (WGS) entry which is preliminary data.</text>
</comment>
<sequence length="61" mass="7087">MELFLPKLWLKSKEKKELIKYRSTIKPLIGNGVKVSIKETKILFLINGRLSSEVYLTHLCP</sequence>
<organism evidence="1 2">
    <name type="scientific">Shewanella sairae</name>
    <dbReference type="NCBI Taxonomy" id="190310"/>
    <lineage>
        <taxon>Bacteria</taxon>
        <taxon>Pseudomonadati</taxon>
        <taxon>Pseudomonadota</taxon>
        <taxon>Gammaproteobacteria</taxon>
        <taxon>Alteromonadales</taxon>
        <taxon>Shewanellaceae</taxon>
        <taxon>Shewanella</taxon>
    </lineage>
</organism>